<name>A0A381WAS5_9ZZZZ</name>
<evidence type="ECO:0000313" key="1">
    <source>
        <dbReference type="EMBL" id="SVA49033.1"/>
    </source>
</evidence>
<dbReference type="EMBL" id="UINC01011076">
    <property type="protein sequence ID" value="SVA49033.1"/>
    <property type="molecule type" value="Genomic_DNA"/>
</dbReference>
<protein>
    <submittedName>
        <fullName evidence="1">Uncharacterized protein</fullName>
    </submittedName>
</protein>
<accession>A0A381WAS5</accession>
<proteinExistence type="predicted"/>
<sequence length="126" mass="13459">MADPVGEFKMQMKNNSFEKDADGTIVAVADFEGTAGDFGVGFGTLRVPLTEGGAKSGTCTWLGQSFPDGSPWVTGSGDGTWEQVEGLNRWKLSFPVIEVSDGSRIRSEGELDLETRGFNGQLFDAS</sequence>
<gene>
    <name evidence="1" type="ORF">METZ01_LOCUS101887</name>
</gene>
<dbReference type="AlphaFoldDB" id="A0A381WAS5"/>
<reference evidence="1" key="1">
    <citation type="submission" date="2018-05" db="EMBL/GenBank/DDBJ databases">
        <authorList>
            <person name="Lanie J.A."/>
            <person name="Ng W.-L."/>
            <person name="Kazmierczak K.M."/>
            <person name="Andrzejewski T.M."/>
            <person name="Davidsen T.M."/>
            <person name="Wayne K.J."/>
            <person name="Tettelin H."/>
            <person name="Glass J.I."/>
            <person name="Rusch D."/>
            <person name="Podicherti R."/>
            <person name="Tsui H.-C.T."/>
            <person name="Winkler M.E."/>
        </authorList>
    </citation>
    <scope>NUCLEOTIDE SEQUENCE</scope>
</reference>
<organism evidence="1">
    <name type="scientific">marine metagenome</name>
    <dbReference type="NCBI Taxonomy" id="408172"/>
    <lineage>
        <taxon>unclassified sequences</taxon>
        <taxon>metagenomes</taxon>
        <taxon>ecological metagenomes</taxon>
    </lineage>
</organism>